<dbReference type="UniPathway" id="UPA00115">
    <property type="reaction ID" value="UER00409"/>
</dbReference>
<dbReference type="InterPro" id="IPR039104">
    <property type="entry name" value="6PGL"/>
</dbReference>
<name>A0A225MGU7_9BURK</name>
<dbReference type="InterPro" id="IPR005900">
    <property type="entry name" value="6-phosphogluconolactonase_DevB"/>
</dbReference>
<dbReference type="AlphaFoldDB" id="A0A225MGU7"/>
<evidence type="ECO:0000256" key="6">
    <source>
        <dbReference type="ARBA" id="ARBA00020337"/>
    </source>
</evidence>
<comment type="function">
    <text evidence="2 7">Hydrolysis of 6-phosphogluconolactone to 6-phosphogluconate.</text>
</comment>
<comment type="caution">
    <text evidence="9">The sequence shown here is derived from an EMBL/GenBank/DDBJ whole genome shotgun (WGS) entry which is preliminary data.</text>
</comment>
<accession>A0A225MGU7</accession>
<dbReference type="Proteomes" id="UP000214603">
    <property type="component" value="Unassembled WGS sequence"/>
</dbReference>
<evidence type="ECO:0000259" key="8">
    <source>
        <dbReference type="Pfam" id="PF01182"/>
    </source>
</evidence>
<keyword evidence="10" id="KW-1185">Reference proteome</keyword>
<evidence type="ECO:0000256" key="1">
    <source>
        <dbReference type="ARBA" id="ARBA00000832"/>
    </source>
</evidence>
<protein>
    <recommendedName>
        <fullName evidence="6 7">6-phosphogluconolactonase</fullName>
        <shortName evidence="7">6PGL</shortName>
        <ecNumber evidence="5 7">3.1.1.31</ecNumber>
    </recommendedName>
</protein>
<comment type="catalytic activity">
    <reaction evidence="1 7">
        <text>6-phospho-D-glucono-1,5-lactone + H2O = 6-phospho-D-gluconate + H(+)</text>
        <dbReference type="Rhea" id="RHEA:12556"/>
        <dbReference type="ChEBI" id="CHEBI:15377"/>
        <dbReference type="ChEBI" id="CHEBI:15378"/>
        <dbReference type="ChEBI" id="CHEBI:57955"/>
        <dbReference type="ChEBI" id="CHEBI:58759"/>
        <dbReference type="EC" id="3.1.1.31"/>
    </reaction>
</comment>
<dbReference type="InterPro" id="IPR037171">
    <property type="entry name" value="NagB/RpiA_transferase-like"/>
</dbReference>
<dbReference type="GO" id="GO:0017057">
    <property type="term" value="F:6-phosphogluconolactonase activity"/>
    <property type="evidence" value="ECO:0007669"/>
    <property type="project" value="UniProtKB-UniRule"/>
</dbReference>
<sequence>MMNLHTCADEAACVRELSTAIVATLGGAISAQGRAGLAVSGGRSPIALFKELSNAELDWPRVDITLVDERFVAPSDPDSNEGLVRRYLLQGRAAQARFTGLVTDPASMAACLEQANRPAGQLTLAILGMGEDGHTASLFPHAPELPQALDPAQALRYVSVTPPAAPHQRISMTLAALLRARHRILYIGGATKRAVLEQAAPARTTNMPVSFVLNQPGAPIDVYWHP</sequence>
<dbReference type="InterPro" id="IPR006148">
    <property type="entry name" value="Glc/Gal-6P_isomerase"/>
</dbReference>
<dbReference type="RefSeq" id="WP_088603296.1">
    <property type="nucleotide sequence ID" value="NZ_NJIH01000005.1"/>
</dbReference>
<reference evidence="10" key="1">
    <citation type="submission" date="2017-06" db="EMBL/GenBank/DDBJ databases">
        <title>Herbaspirillum phytohormonus sp. nov., isolated from the root nodule of Robinia pseudoacacia in lead-zinc mine.</title>
        <authorList>
            <person name="Fan M."/>
            <person name="Lin Y."/>
        </authorList>
    </citation>
    <scope>NUCLEOTIDE SEQUENCE [LARGE SCALE GENOMIC DNA]</scope>
    <source>
        <strain evidence="10">SC-089</strain>
    </source>
</reference>
<dbReference type="Gene3D" id="3.40.50.1360">
    <property type="match status" value="1"/>
</dbReference>
<feature type="domain" description="Glucosamine/galactosamine-6-phosphate isomerase" evidence="8">
    <location>
        <begin position="9"/>
        <end position="214"/>
    </location>
</feature>
<gene>
    <name evidence="7 9" type="primary">pgl</name>
    <name evidence="9" type="ORF">CEY11_10220</name>
</gene>
<dbReference type="GO" id="GO:0005975">
    <property type="term" value="P:carbohydrate metabolic process"/>
    <property type="evidence" value="ECO:0007669"/>
    <property type="project" value="UniProtKB-UniRule"/>
</dbReference>
<dbReference type="PANTHER" id="PTHR11054">
    <property type="entry name" value="6-PHOSPHOGLUCONOLACTONASE"/>
    <property type="match status" value="1"/>
</dbReference>
<evidence type="ECO:0000256" key="4">
    <source>
        <dbReference type="ARBA" id="ARBA00010662"/>
    </source>
</evidence>
<evidence type="ECO:0000256" key="7">
    <source>
        <dbReference type="RuleBase" id="RU365095"/>
    </source>
</evidence>
<proteinExistence type="inferred from homology"/>
<dbReference type="EMBL" id="NJIH01000005">
    <property type="protein sequence ID" value="OWT60596.1"/>
    <property type="molecule type" value="Genomic_DNA"/>
</dbReference>
<dbReference type="EC" id="3.1.1.31" evidence="5 7"/>
<evidence type="ECO:0000256" key="3">
    <source>
        <dbReference type="ARBA" id="ARBA00004961"/>
    </source>
</evidence>
<evidence type="ECO:0000256" key="5">
    <source>
        <dbReference type="ARBA" id="ARBA00013198"/>
    </source>
</evidence>
<evidence type="ECO:0000256" key="2">
    <source>
        <dbReference type="ARBA" id="ARBA00002681"/>
    </source>
</evidence>
<dbReference type="OrthoDB" id="9810967at2"/>
<dbReference type="NCBIfam" id="TIGR01198">
    <property type="entry name" value="pgl"/>
    <property type="match status" value="1"/>
</dbReference>
<comment type="pathway">
    <text evidence="3 7">Carbohydrate degradation; pentose phosphate pathway; D-ribulose 5-phosphate from D-glucose 6-phosphate (oxidative stage): step 2/3.</text>
</comment>
<dbReference type="GO" id="GO:0006098">
    <property type="term" value="P:pentose-phosphate shunt"/>
    <property type="evidence" value="ECO:0007669"/>
    <property type="project" value="UniProtKB-UniPathway"/>
</dbReference>
<dbReference type="CDD" id="cd01400">
    <property type="entry name" value="6PGL"/>
    <property type="match status" value="1"/>
</dbReference>
<dbReference type="PANTHER" id="PTHR11054:SF0">
    <property type="entry name" value="6-PHOSPHOGLUCONOLACTONASE"/>
    <property type="match status" value="1"/>
</dbReference>
<keyword evidence="7" id="KW-0378">Hydrolase</keyword>
<dbReference type="SUPFAM" id="SSF100950">
    <property type="entry name" value="NagB/RpiA/CoA transferase-like"/>
    <property type="match status" value="1"/>
</dbReference>
<evidence type="ECO:0000313" key="10">
    <source>
        <dbReference type="Proteomes" id="UP000214603"/>
    </source>
</evidence>
<organism evidence="9 10">
    <name type="scientific">Candidimonas nitroreducens</name>
    <dbReference type="NCBI Taxonomy" id="683354"/>
    <lineage>
        <taxon>Bacteria</taxon>
        <taxon>Pseudomonadati</taxon>
        <taxon>Pseudomonadota</taxon>
        <taxon>Betaproteobacteria</taxon>
        <taxon>Burkholderiales</taxon>
        <taxon>Alcaligenaceae</taxon>
        <taxon>Candidimonas</taxon>
    </lineage>
</organism>
<evidence type="ECO:0000313" key="9">
    <source>
        <dbReference type="EMBL" id="OWT60596.1"/>
    </source>
</evidence>
<dbReference type="Pfam" id="PF01182">
    <property type="entry name" value="Glucosamine_iso"/>
    <property type="match status" value="1"/>
</dbReference>
<comment type="similarity">
    <text evidence="4 7">Belongs to the glucosamine/galactosamine-6-phosphate isomerase family. 6-phosphogluconolactonase subfamily.</text>
</comment>